<evidence type="ECO:0000313" key="1">
    <source>
        <dbReference type="EMBL" id="CAF0889828.1"/>
    </source>
</evidence>
<organism evidence="1 2">
    <name type="scientific">Brachionus calyciflorus</name>
    <dbReference type="NCBI Taxonomy" id="104777"/>
    <lineage>
        <taxon>Eukaryota</taxon>
        <taxon>Metazoa</taxon>
        <taxon>Spiralia</taxon>
        <taxon>Gnathifera</taxon>
        <taxon>Rotifera</taxon>
        <taxon>Eurotatoria</taxon>
        <taxon>Monogononta</taxon>
        <taxon>Pseudotrocha</taxon>
        <taxon>Ploima</taxon>
        <taxon>Brachionidae</taxon>
        <taxon>Brachionus</taxon>
    </lineage>
</organism>
<name>A0A813YWR8_9BILA</name>
<gene>
    <name evidence="1" type="ORF">OXX778_LOCUS10850</name>
</gene>
<protein>
    <submittedName>
        <fullName evidence="1">Uncharacterized protein</fullName>
    </submittedName>
</protein>
<sequence length="255" mass="30355">MKNQDKKANAKTIKPKNNVSIRIKNKILDKDFETFKTNIHKQLKIYEEKDLQYKIDLQKYLKKIENFRRLQFETENEFKLKIRAKSFESSNENKINDGVTKSKNLDGRIQIRYDENHKNSVKFKAKESIPITSSILLTSELTPLSYQNKESKTNFHQKNNSIENKVSNVNKNKINNARLSLVLCGRSNQFYVYKFNENGFLDKTTHQPIVRSTSLDFDFRINQLEMFKRKMCELERKKNVEYGLRIKNFFSKDIF</sequence>
<keyword evidence="2" id="KW-1185">Reference proteome</keyword>
<comment type="caution">
    <text evidence="1">The sequence shown here is derived from an EMBL/GenBank/DDBJ whole genome shotgun (WGS) entry which is preliminary data.</text>
</comment>
<dbReference type="Proteomes" id="UP000663879">
    <property type="component" value="Unassembled WGS sequence"/>
</dbReference>
<evidence type="ECO:0000313" key="2">
    <source>
        <dbReference type="Proteomes" id="UP000663879"/>
    </source>
</evidence>
<dbReference type="AlphaFoldDB" id="A0A813YWR8"/>
<proteinExistence type="predicted"/>
<reference evidence="1" key="1">
    <citation type="submission" date="2021-02" db="EMBL/GenBank/DDBJ databases">
        <authorList>
            <person name="Nowell W R."/>
        </authorList>
    </citation>
    <scope>NUCLEOTIDE SEQUENCE</scope>
    <source>
        <strain evidence="1">Ploen Becks lab</strain>
    </source>
</reference>
<dbReference type="EMBL" id="CAJNOC010001771">
    <property type="protein sequence ID" value="CAF0889828.1"/>
    <property type="molecule type" value="Genomic_DNA"/>
</dbReference>
<accession>A0A813YWR8</accession>